<gene>
    <name evidence="1" type="ORF">MPLG2_2725</name>
</gene>
<organism evidence="1 2">
    <name type="scientific">Micropruina glycogenica</name>
    <dbReference type="NCBI Taxonomy" id="75385"/>
    <lineage>
        <taxon>Bacteria</taxon>
        <taxon>Bacillati</taxon>
        <taxon>Actinomycetota</taxon>
        <taxon>Actinomycetes</taxon>
        <taxon>Propionibacteriales</taxon>
        <taxon>Nocardioidaceae</taxon>
        <taxon>Micropruina</taxon>
    </lineage>
</organism>
<dbReference type="AlphaFoldDB" id="A0A2N9JI66"/>
<evidence type="ECO:0000313" key="2">
    <source>
        <dbReference type="Proteomes" id="UP000238164"/>
    </source>
</evidence>
<evidence type="ECO:0000313" key="1">
    <source>
        <dbReference type="EMBL" id="SPD87755.1"/>
    </source>
</evidence>
<dbReference type="EMBL" id="LT985188">
    <property type="protein sequence ID" value="SPD87755.1"/>
    <property type="molecule type" value="Genomic_DNA"/>
</dbReference>
<dbReference type="OrthoDB" id="7054237at2"/>
<name>A0A2N9JI66_9ACTN</name>
<proteinExistence type="predicted"/>
<sequence length="336" mass="37991">METDFFFVGDRAQAFWDWDLKDKNLEFLQGLDPDYCVFIAQQMAPLLDDPDTCQYAAAALRVAYGQGIETLMALVAAALQAPTCPLGWMLSYQTAELRTFIERIRRPSGSPLVYPMFRRPYLDGLADEVLAPLPYPDPKRKWVVEGFTRFWYQASADFVDSDQTVEYNAIKHGTRLTLGGSYWAIGRESIVGEAAPEMHSMGGSEFGSSIFTKEKVAGDSVHWRPRRRLRNWAPETWVHDLQLVSMSLRNLISFLKTVSGVDPTTCQYQNPESPDLFERQETGIGFLGSSFDTRVSASDIRRLSKADVEAAIRRHWTKQTERIQHAVSGESAEESP</sequence>
<accession>A0A2N9JI66</accession>
<dbReference type="KEGG" id="mgg:MPLG2_2725"/>
<protein>
    <submittedName>
        <fullName evidence="1">Uncharacterized protein</fullName>
    </submittedName>
</protein>
<dbReference type="RefSeq" id="WP_105186426.1">
    <property type="nucleotide sequence ID" value="NZ_BAAAGO010000031.1"/>
</dbReference>
<keyword evidence="2" id="KW-1185">Reference proteome</keyword>
<reference evidence="1 2" key="1">
    <citation type="submission" date="2018-02" db="EMBL/GenBank/DDBJ databases">
        <authorList>
            <person name="Cohen D.B."/>
            <person name="Kent A.D."/>
        </authorList>
    </citation>
    <scope>NUCLEOTIDE SEQUENCE [LARGE SCALE GENOMIC DNA]</scope>
    <source>
        <strain evidence="1">1</strain>
    </source>
</reference>
<dbReference type="Proteomes" id="UP000238164">
    <property type="component" value="Chromosome 1"/>
</dbReference>